<dbReference type="eggNOG" id="ENOG502SHW3">
    <property type="taxonomic scope" value="Eukaryota"/>
</dbReference>
<dbReference type="PANTHER" id="PTHR34400">
    <property type="match status" value="1"/>
</dbReference>
<dbReference type="InParanoid" id="A0A1X7V109"/>
<accession>A0A1X7V109</accession>
<dbReference type="EnsemblMetazoa" id="Aqu2.1.33698_001">
    <property type="protein sequence ID" value="Aqu2.1.33698_001"/>
    <property type="gene ID" value="Aqu2.1.33698"/>
</dbReference>
<proteinExistence type="predicted"/>
<dbReference type="Gene3D" id="1.20.1260.10">
    <property type="match status" value="1"/>
</dbReference>
<dbReference type="InterPro" id="IPR026820">
    <property type="entry name" value="VioB/RebD_dom"/>
</dbReference>
<protein>
    <recommendedName>
        <fullName evidence="1">Iminophenyl-pyruvate dimer synthase domain-containing protein</fullName>
    </recommendedName>
</protein>
<feature type="domain" description="Iminophenyl-pyruvate dimer synthase" evidence="1">
    <location>
        <begin position="138"/>
        <end position="350"/>
    </location>
</feature>
<dbReference type="PANTHER" id="PTHR34400:SF4">
    <property type="entry name" value="MEMBRANE PROTEIN"/>
    <property type="match status" value="1"/>
</dbReference>
<evidence type="ECO:0000313" key="2">
    <source>
        <dbReference type="EnsemblMetazoa" id="Aqu2.1.33698_001"/>
    </source>
</evidence>
<name>A0A1X7V109_AMPQE</name>
<dbReference type="AlphaFoldDB" id="A0A1X7V109"/>
<dbReference type="Pfam" id="PF12902">
    <property type="entry name" value="Ferritin-like"/>
    <property type="match status" value="1"/>
</dbReference>
<organism evidence="2">
    <name type="scientific">Amphimedon queenslandica</name>
    <name type="common">Sponge</name>
    <dbReference type="NCBI Taxonomy" id="400682"/>
    <lineage>
        <taxon>Eukaryota</taxon>
        <taxon>Metazoa</taxon>
        <taxon>Porifera</taxon>
        <taxon>Demospongiae</taxon>
        <taxon>Heteroscleromorpha</taxon>
        <taxon>Haplosclerida</taxon>
        <taxon>Niphatidae</taxon>
        <taxon>Amphimedon</taxon>
    </lineage>
</organism>
<dbReference type="OrthoDB" id="5986618at2759"/>
<dbReference type="InterPro" id="IPR012347">
    <property type="entry name" value="Ferritin-like"/>
</dbReference>
<sequence length="467" mass="53418">MPVTRDLPEPQRKMILKWLKNPVKKLEDIDVRSIDDSSEVLPELKCDEPNHIAAVSMFENFAKPPVCQAKAIPFNIQDYCKNFVDKYYFKTLKIPKSYYELKNKNCPEDKRPLYNYKKNSKDPKIQGKCSEENLREQLQIGLKLELATIPIYITSLYSIGDGCNTQVYKTIRGILMQEMLHLALVGNIINAMNGGHPIIDSPDVAPKYPSVGLPGCVHPSLNVHLKKISIKHIYDVPLVLEKPKLSCVTEDVYAELEDRHNTIGEFYTEIEECIEKLGQLKKEVFRPNKFQVSWPWKPSEELGTLIEVKNTQTALEAIREIKEQGEGASPIDPTVGHGAQLGHYYQLMEIVCQKKLVKNEDDKHYSYSGADIPFDSEGVWPMRDNPSKNCLTGNCYTEARAFHTTYRKLLRELDATFGGEPERIKSAVTVMESLLVHGKRVMRVPLTPESEETCGPVWDYEWEERQN</sequence>
<dbReference type="OMA" id="TALYSIK"/>
<evidence type="ECO:0000259" key="1">
    <source>
        <dbReference type="Pfam" id="PF12902"/>
    </source>
</evidence>
<reference evidence="2" key="1">
    <citation type="submission" date="2017-05" db="UniProtKB">
        <authorList>
            <consortium name="EnsemblMetazoa"/>
        </authorList>
    </citation>
    <scope>IDENTIFICATION</scope>
</reference>